<dbReference type="EMBL" id="QYUO01000001">
    <property type="protein sequence ID" value="RJF97463.1"/>
    <property type="molecule type" value="Genomic_DNA"/>
</dbReference>
<dbReference type="PANTHER" id="PTHR30126">
    <property type="entry name" value="HTH-TYPE TRANSCRIPTIONAL REGULATOR"/>
    <property type="match status" value="1"/>
</dbReference>
<dbReference type="GO" id="GO:0000976">
    <property type="term" value="F:transcription cis-regulatory region binding"/>
    <property type="evidence" value="ECO:0007669"/>
    <property type="project" value="TreeGrafter"/>
</dbReference>
<dbReference type="Gene3D" id="3.40.190.290">
    <property type="match status" value="1"/>
</dbReference>
<dbReference type="Proteomes" id="UP000265955">
    <property type="component" value="Unassembled WGS sequence"/>
</dbReference>
<keyword evidence="7" id="KW-1185">Reference proteome</keyword>
<feature type="domain" description="HTH lysR-type" evidence="5">
    <location>
        <begin position="37"/>
        <end position="94"/>
    </location>
</feature>
<name>A0A3A3FNJ1_9BURK</name>
<evidence type="ECO:0000256" key="3">
    <source>
        <dbReference type="ARBA" id="ARBA00023125"/>
    </source>
</evidence>
<proteinExistence type="inferred from homology"/>
<dbReference type="SUPFAM" id="SSF46785">
    <property type="entry name" value="Winged helix' DNA-binding domain"/>
    <property type="match status" value="1"/>
</dbReference>
<dbReference type="Pfam" id="PF00126">
    <property type="entry name" value="HTH_1"/>
    <property type="match status" value="1"/>
</dbReference>
<dbReference type="Gene3D" id="1.10.10.10">
    <property type="entry name" value="Winged helix-like DNA-binding domain superfamily/Winged helix DNA-binding domain"/>
    <property type="match status" value="1"/>
</dbReference>
<evidence type="ECO:0000256" key="2">
    <source>
        <dbReference type="ARBA" id="ARBA00023015"/>
    </source>
</evidence>
<gene>
    <name evidence="6" type="ORF">D3871_02145</name>
</gene>
<evidence type="ECO:0000259" key="5">
    <source>
        <dbReference type="PROSITE" id="PS50931"/>
    </source>
</evidence>
<keyword evidence="2" id="KW-0805">Transcription regulation</keyword>
<evidence type="ECO:0000313" key="6">
    <source>
        <dbReference type="EMBL" id="RJF97463.1"/>
    </source>
</evidence>
<organism evidence="6 7">
    <name type="scientific">Noviherbaspirillum saxi</name>
    <dbReference type="NCBI Taxonomy" id="2320863"/>
    <lineage>
        <taxon>Bacteria</taxon>
        <taxon>Pseudomonadati</taxon>
        <taxon>Pseudomonadota</taxon>
        <taxon>Betaproteobacteria</taxon>
        <taxon>Burkholderiales</taxon>
        <taxon>Oxalobacteraceae</taxon>
        <taxon>Noviherbaspirillum</taxon>
    </lineage>
</organism>
<dbReference type="GO" id="GO:0003700">
    <property type="term" value="F:DNA-binding transcription factor activity"/>
    <property type="evidence" value="ECO:0007669"/>
    <property type="project" value="InterPro"/>
</dbReference>
<dbReference type="AlphaFoldDB" id="A0A3A3FNJ1"/>
<sequence>MKHMTQTRTQAHAPMSSMKAARAIYRSRPHDLQNLYVSLKQWRIFHAVIDCGGFAEAAKALHLSQSTISYTVSKLQDQLGTSLLRIEGRKAKLTLEGRALLDRSRHILKEAIELENFAKDLGQGLGGEVKLVVDHNFPPHLLVRALDEFSRTGCVASNVKLSEVDTLHAEDVLRDLNVDLAISERVPLGFLGEPLVEVEHLPVAHPEHPLLKLGRDVSAIDLAQHVQIGVGHAADRERSTASSKPMRRWAMSSPDTVVEALTERLGYAWLPEHRIRRWLDNGLLVRLPVGDNRPHKTMLYLIHGRPWASTAAAGRLADVLRGITCESASTHGANNVVV</sequence>
<comment type="similarity">
    <text evidence="1">Belongs to the LysR transcriptional regulatory family.</text>
</comment>
<protein>
    <submittedName>
        <fullName evidence="6">LysR family transcriptional regulator</fullName>
    </submittedName>
</protein>
<evidence type="ECO:0000313" key="7">
    <source>
        <dbReference type="Proteomes" id="UP000265955"/>
    </source>
</evidence>
<dbReference type="InterPro" id="IPR036388">
    <property type="entry name" value="WH-like_DNA-bd_sf"/>
</dbReference>
<dbReference type="PROSITE" id="PS50931">
    <property type="entry name" value="HTH_LYSR"/>
    <property type="match status" value="1"/>
</dbReference>
<comment type="caution">
    <text evidence="6">The sequence shown here is derived from an EMBL/GenBank/DDBJ whole genome shotgun (WGS) entry which is preliminary data.</text>
</comment>
<reference evidence="7" key="1">
    <citation type="submission" date="2018-09" db="EMBL/GenBank/DDBJ databases">
        <authorList>
            <person name="Zhu H."/>
        </authorList>
    </citation>
    <scope>NUCLEOTIDE SEQUENCE [LARGE SCALE GENOMIC DNA]</scope>
    <source>
        <strain evidence="7">K1R23-30</strain>
    </source>
</reference>
<dbReference type="SUPFAM" id="SSF53850">
    <property type="entry name" value="Periplasmic binding protein-like II"/>
    <property type="match status" value="1"/>
</dbReference>
<keyword evidence="4" id="KW-0804">Transcription</keyword>
<dbReference type="Pfam" id="PF03466">
    <property type="entry name" value="LysR_substrate"/>
    <property type="match status" value="1"/>
</dbReference>
<accession>A0A3A3FNJ1</accession>
<dbReference type="InterPro" id="IPR005119">
    <property type="entry name" value="LysR_subst-bd"/>
</dbReference>
<dbReference type="InterPro" id="IPR036390">
    <property type="entry name" value="WH_DNA-bd_sf"/>
</dbReference>
<dbReference type="PRINTS" id="PR00039">
    <property type="entry name" value="HTHLYSR"/>
</dbReference>
<dbReference type="InterPro" id="IPR000847">
    <property type="entry name" value="LysR_HTH_N"/>
</dbReference>
<evidence type="ECO:0000256" key="4">
    <source>
        <dbReference type="ARBA" id="ARBA00023163"/>
    </source>
</evidence>
<keyword evidence="3" id="KW-0238">DNA-binding</keyword>
<evidence type="ECO:0000256" key="1">
    <source>
        <dbReference type="ARBA" id="ARBA00009437"/>
    </source>
</evidence>
<dbReference type="PANTHER" id="PTHR30126:SF88">
    <property type="entry name" value="TRANSCRIPTIONAL REGULATOR-RELATED"/>
    <property type="match status" value="1"/>
</dbReference>